<keyword evidence="2" id="KW-1185">Reference proteome</keyword>
<proteinExistence type="predicted"/>
<name>A0A9J6ACL4_SOLCO</name>
<comment type="caution">
    <text evidence="1">The sequence shown here is derived from an EMBL/GenBank/DDBJ whole genome shotgun (WGS) entry which is preliminary data.</text>
</comment>
<dbReference type="AlphaFoldDB" id="A0A9J6ACL4"/>
<sequence>MPEYCPEFRQLPMPLSKLKCIAAVLFRHERKLILHRAVVEVFGSGIGVSITHVRCEEIDYS</sequence>
<dbReference type="Proteomes" id="UP000824120">
    <property type="component" value="Chromosome 2"/>
</dbReference>
<evidence type="ECO:0000313" key="1">
    <source>
        <dbReference type="EMBL" id="KAG5622051.1"/>
    </source>
</evidence>
<protein>
    <submittedName>
        <fullName evidence="1">Uncharacterized protein</fullName>
    </submittedName>
</protein>
<accession>A0A9J6ACL4</accession>
<gene>
    <name evidence="1" type="ORF">H5410_007269</name>
</gene>
<reference evidence="1 2" key="1">
    <citation type="submission" date="2020-09" db="EMBL/GenBank/DDBJ databases">
        <title>De no assembly of potato wild relative species, Solanum commersonii.</title>
        <authorList>
            <person name="Cho K."/>
        </authorList>
    </citation>
    <scope>NUCLEOTIDE SEQUENCE [LARGE SCALE GENOMIC DNA]</scope>
    <source>
        <strain evidence="1">LZ3.2</strain>
        <tissue evidence="1">Leaf</tissue>
    </source>
</reference>
<organism evidence="1 2">
    <name type="scientific">Solanum commersonii</name>
    <name type="common">Commerson's wild potato</name>
    <name type="synonym">Commerson's nightshade</name>
    <dbReference type="NCBI Taxonomy" id="4109"/>
    <lineage>
        <taxon>Eukaryota</taxon>
        <taxon>Viridiplantae</taxon>
        <taxon>Streptophyta</taxon>
        <taxon>Embryophyta</taxon>
        <taxon>Tracheophyta</taxon>
        <taxon>Spermatophyta</taxon>
        <taxon>Magnoliopsida</taxon>
        <taxon>eudicotyledons</taxon>
        <taxon>Gunneridae</taxon>
        <taxon>Pentapetalae</taxon>
        <taxon>asterids</taxon>
        <taxon>lamiids</taxon>
        <taxon>Solanales</taxon>
        <taxon>Solanaceae</taxon>
        <taxon>Solanoideae</taxon>
        <taxon>Solaneae</taxon>
        <taxon>Solanum</taxon>
    </lineage>
</organism>
<dbReference type="EMBL" id="JACXVP010000002">
    <property type="protein sequence ID" value="KAG5622051.1"/>
    <property type="molecule type" value="Genomic_DNA"/>
</dbReference>
<evidence type="ECO:0000313" key="2">
    <source>
        <dbReference type="Proteomes" id="UP000824120"/>
    </source>
</evidence>